<dbReference type="RefSeq" id="XP_065956487.1">
    <property type="nucleotide sequence ID" value="XM_066101404.1"/>
</dbReference>
<dbReference type="PANTHER" id="PTHR11377:SF5">
    <property type="entry name" value="GLYCYLPEPTIDE N-TETRADECANOYLTRANSFERASE"/>
    <property type="match status" value="1"/>
</dbReference>
<dbReference type="VEuPathDB" id="FungiDB:PDIP_34760"/>
<evidence type="ECO:0000256" key="5">
    <source>
        <dbReference type="ARBA" id="ARBA00022240"/>
    </source>
</evidence>
<evidence type="ECO:0000256" key="8">
    <source>
        <dbReference type="ARBA" id="ARBA00048276"/>
    </source>
</evidence>
<evidence type="ECO:0000259" key="13">
    <source>
        <dbReference type="Pfam" id="PF02799"/>
    </source>
</evidence>
<evidence type="ECO:0000256" key="6">
    <source>
        <dbReference type="ARBA" id="ARBA00022679"/>
    </source>
</evidence>
<dbReference type="InterPro" id="IPR016181">
    <property type="entry name" value="Acyl_CoA_acyltransferase"/>
</dbReference>
<comment type="catalytic activity">
    <reaction evidence="8 9">
        <text>N-terminal glycyl-[protein] + tetradecanoyl-CoA = N-tetradecanoylglycyl-[protein] + CoA + H(+)</text>
        <dbReference type="Rhea" id="RHEA:15521"/>
        <dbReference type="Rhea" id="RHEA-COMP:12666"/>
        <dbReference type="Rhea" id="RHEA-COMP:12667"/>
        <dbReference type="ChEBI" id="CHEBI:15378"/>
        <dbReference type="ChEBI" id="CHEBI:57287"/>
        <dbReference type="ChEBI" id="CHEBI:57385"/>
        <dbReference type="ChEBI" id="CHEBI:64723"/>
        <dbReference type="ChEBI" id="CHEBI:133050"/>
        <dbReference type="EC" id="2.3.1.97"/>
    </reaction>
</comment>
<organism evidence="14 15">
    <name type="scientific">Penicillium digitatum</name>
    <name type="common">Green mold</name>
    <dbReference type="NCBI Taxonomy" id="36651"/>
    <lineage>
        <taxon>Eukaryota</taxon>
        <taxon>Fungi</taxon>
        <taxon>Dikarya</taxon>
        <taxon>Ascomycota</taxon>
        <taxon>Pezizomycotina</taxon>
        <taxon>Eurotiomycetes</taxon>
        <taxon>Eurotiomycetidae</taxon>
        <taxon>Eurotiales</taxon>
        <taxon>Aspergillaceae</taxon>
        <taxon>Penicillium</taxon>
    </lineage>
</organism>
<dbReference type="AlphaFoldDB" id="A0A7T6XKK5"/>
<dbReference type="Proteomes" id="UP000595662">
    <property type="component" value="Chromosome 2"/>
</dbReference>
<evidence type="ECO:0000313" key="14">
    <source>
        <dbReference type="EMBL" id="QQK42717.1"/>
    </source>
</evidence>
<feature type="compositionally biased region" description="Basic and acidic residues" evidence="11">
    <location>
        <begin position="22"/>
        <end position="32"/>
    </location>
</feature>
<protein>
    <recommendedName>
        <fullName evidence="5 9">Glycylpeptide N-tetradecanoyltransferase</fullName>
        <ecNumber evidence="4 9">2.3.1.97</ecNumber>
    </recommendedName>
</protein>
<dbReference type="Pfam" id="PF01233">
    <property type="entry name" value="NMT"/>
    <property type="match status" value="1"/>
</dbReference>
<name>A0A7T6XKK5_PENDI</name>
<dbReference type="InterPro" id="IPR022678">
    <property type="entry name" value="NMT_CS"/>
</dbReference>
<evidence type="ECO:0000256" key="11">
    <source>
        <dbReference type="SAM" id="MobiDB-lite"/>
    </source>
</evidence>
<dbReference type="InterPro" id="IPR000903">
    <property type="entry name" value="NMT"/>
</dbReference>
<gene>
    <name evidence="14" type="ORF">Pdw03_6618</name>
</gene>
<dbReference type="Pfam" id="PF02799">
    <property type="entry name" value="NMT_C"/>
    <property type="match status" value="1"/>
</dbReference>
<proteinExistence type="inferred from homology"/>
<dbReference type="GO" id="GO:0005737">
    <property type="term" value="C:cytoplasm"/>
    <property type="evidence" value="ECO:0007669"/>
    <property type="project" value="TreeGrafter"/>
</dbReference>
<feature type="domain" description="Glycylpeptide N-tetradecanoyltransferase N-terminal" evidence="12">
    <location>
        <begin position="110"/>
        <end position="262"/>
    </location>
</feature>
<sequence>MSNLVDSQDKGKTQASDSDDAIEAKLSGKESTPDTVEAVLESSPALKNVLGVIDKENATRRTIDIANLSSGLAVGGKNHKDMASFKFWQTQPVPHFDGSGGVTDGPIKRIDPEKVSKTPDPLIEGFEWTTLDLTNETELQELWDLLTYHYVEDDDAMFRFRYSQSFLHWALMSPGWKKEWHVGVRATKSRKLVASICGVPTDVRIRGQKLKVIEINFLCIHKKLRSKRLAPVLIKEITRRCYLNGIYQAVYTAGVVLPTPVGFSPLPYGSTKARQVARNYLPSKRYLRRYDLNPAFTKEEVAHWLVHKESLGKEQVVWSYVVEDAETHNITDFFSFYSLPSTVIQHPKHQEVRTAYLYYYATETAFTNDQKAHKDRLLMLMNDALILAKRAHFDVFNALTTQDNPLFLEQLKFNAGISQLHFYLYNYWTTPVPGGINQKNLPDEKTMGGIGLVMLIYANFETGLPRKPYVYIHITHLALFRRLWIIFVLRRYGFWRIDFLVEEPLNRIVPKSALPTMRGLAVWVDSWNLFRQAIQTHQILHPSITYQSDIKALKNIPIQKGPPDNDEEKKPSMQQYWHRGKRRDY</sequence>
<evidence type="ECO:0000313" key="15">
    <source>
        <dbReference type="Proteomes" id="UP000595662"/>
    </source>
</evidence>
<dbReference type="Gene3D" id="3.40.630.30">
    <property type="match status" value="1"/>
</dbReference>
<evidence type="ECO:0000256" key="1">
    <source>
        <dbReference type="ARBA" id="ARBA00003900"/>
    </source>
</evidence>
<accession>A0A7T6XKK5</accession>
<comment type="subunit">
    <text evidence="3">Monomer.</text>
</comment>
<reference evidence="14 15" key="1">
    <citation type="submission" date="2020-08" db="EMBL/GenBank/DDBJ databases">
        <title>The completed genome sequence of the pathogenic ascomycete fungus Penicillium digitatum.</title>
        <authorList>
            <person name="Wang M."/>
        </authorList>
    </citation>
    <scope>NUCLEOTIDE SEQUENCE [LARGE SCALE GENOMIC DNA]</scope>
    <source>
        <strain evidence="14 15">PdW03</strain>
    </source>
</reference>
<evidence type="ECO:0000256" key="10">
    <source>
        <dbReference type="RuleBase" id="RU004178"/>
    </source>
</evidence>
<keyword evidence="6 9" id="KW-0808">Transferase</keyword>
<evidence type="ECO:0000256" key="3">
    <source>
        <dbReference type="ARBA" id="ARBA00011245"/>
    </source>
</evidence>
<comment type="similarity">
    <text evidence="2 10">Belongs to the NMT family.</text>
</comment>
<dbReference type="EMBL" id="CP060775">
    <property type="protein sequence ID" value="QQK42717.1"/>
    <property type="molecule type" value="Genomic_DNA"/>
</dbReference>
<evidence type="ECO:0000256" key="2">
    <source>
        <dbReference type="ARBA" id="ARBA00009469"/>
    </source>
</evidence>
<evidence type="ECO:0000256" key="9">
    <source>
        <dbReference type="RuleBase" id="RU000586"/>
    </source>
</evidence>
<feature type="region of interest" description="Disordered" evidence="11">
    <location>
        <begin position="1"/>
        <end position="35"/>
    </location>
</feature>
<dbReference type="InterPro" id="IPR022677">
    <property type="entry name" value="NMT_C"/>
</dbReference>
<evidence type="ECO:0000259" key="12">
    <source>
        <dbReference type="Pfam" id="PF01233"/>
    </source>
</evidence>
<feature type="region of interest" description="Disordered" evidence="11">
    <location>
        <begin position="557"/>
        <end position="585"/>
    </location>
</feature>
<dbReference type="GO" id="GO:0004379">
    <property type="term" value="F:glycylpeptide N-tetradecanoyltransferase activity"/>
    <property type="evidence" value="ECO:0007669"/>
    <property type="project" value="UniProtKB-EC"/>
</dbReference>
<keyword evidence="7 9" id="KW-0012">Acyltransferase</keyword>
<dbReference type="EC" id="2.3.1.97" evidence="4 9"/>
<dbReference type="InterPro" id="IPR022676">
    <property type="entry name" value="NMT_N"/>
</dbReference>
<dbReference type="FunFam" id="3.40.630.30:FF:000042">
    <property type="entry name" value="Glycylpeptide N-tetradecanoyltransferase"/>
    <property type="match status" value="1"/>
</dbReference>
<evidence type="ECO:0000256" key="7">
    <source>
        <dbReference type="ARBA" id="ARBA00023315"/>
    </source>
</evidence>
<dbReference type="GeneID" id="26231794"/>
<evidence type="ECO:0000256" key="4">
    <source>
        <dbReference type="ARBA" id="ARBA00012923"/>
    </source>
</evidence>
<dbReference type="Gene3D" id="3.40.630.170">
    <property type="match status" value="1"/>
</dbReference>
<dbReference type="SUPFAM" id="SSF55729">
    <property type="entry name" value="Acyl-CoA N-acyltransferases (Nat)"/>
    <property type="match status" value="2"/>
</dbReference>
<dbReference type="PROSITE" id="PS00975">
    <property type="entry name" value="NMT_1"/>
    <property type="match status" value="1"/>
</dbReference>
<feature type="domain" description="Glycylpeptide N-tetradecanoyltransferase C-terminal" evidence="13">
    <location>
        <begin position="284"/>
        <end position="453"/>
    </location>
</feature>
<dbReference type="PANTHER" id="PTHR11377">
    <property type="entry name" value="N-MYRISTOYL TRANSFERASE"/>
    <property type="match status" value="1"/>
</dbReference>
<comment type="function">
    <text evidence="1 9">Adds a myristoyl group to the N-terminal glycine residue of certain cellular proteins.</text>
</comment>